<organism evidence="2 3">
    <name type="scientific">Papaver somniferum</name>
    <name type="common">Opium poppy</name>
    <dbReference type="NCBI Taxonomy" id="3469"/>
    <lineage>
        <taxon>Eukaryota</taxon>
        <taxon>Viridiplantae</taxon>
        <taxon>Streptophyta</taxon>
        <taxon>Embryophyta</taxon>
        <taxon>Tracheophyta</taxon>
        <taxon>Spermatophyta</taxon>
        <taxon>Magnoliopsida</taxon>
        <taxon>Ranunculales</taxon>
        <taxon>Papaveraceae</taxon>
        <taxon>Papaveroideae</taxon>
        <taxon>Papaver</taxon>
    </lineage>
</organism>
<dbReference type="Gene3D" id="3.90.1300.10">
    <property type="entry name" value="Amidase signature (AS) domain"/>
    <property type="match status" value="1"/>
</dbReference>
<name>A0A4Y7L9C2_PAPSO</name>
<dbReference type="Gramene" id="RZC80911">
    <property type="protein sequence ID" value="RZC80911"/>
    <property type="gene ID" value="C5167_043495"/>
</dbReference>
<evidence type="ECO:0000256" key="1">
    <source>
        <dbReference type="SAM" id="Phobius"/>
    </source>
</evidence>
<keyword evidence="1" id="KW-0812">Transmembrane</keyword>
<keyword evidence="1" id="KW-1133">Transmembrane helix</keyword>
<dbReference type="SUPFAM" id="SSF75304">
    <property type="entry name" value="Amidase signature (AS) enzymes"/>
    <property type="match status" value="1"/>
</dbReference>
<keyword evidence="1" id="KW-0472">Membrane</keyword>
<feature type="transmembrane region" description="Helical" evidence="1">
    <location>
        <begin position="14"/>
        <end position="36"/>
    </location>
</feature>
<dbReference type="EMBL" id="CM010724">
    <property type="protein sequence ID" value="RZC80911.1"/>
    <property type="molecule type" value="Genomic_DNA"/>
</dbReference>
<dbReference type="Proteomes" id="UP000316621">
    <property type="component" value="Chromosome 10"/>
</dbReference>
<evidence type="ECO:0000313" key="2">
    <source>
        <dbReference type="EMBL" id="RZC80911.1"/>
    </source>
</evidence>
<keyword evidence="3" id="KW-1185">Reference proteome</keyword>
<gene>
    <name evidence="2" type="ORF">C5167_043495</name>
</gene>
<proteinExistence type="predicted"/>
<protein>
    <submittedName>
        <fullName evidence="2">Uncharacterized protein</fullName>
    </submittedName>
</protein>
<sequence length="127" mass="14160">MAANGVFYIGSHKFWMSFSKGLMVCKIITLIFYHALRVVRVVGQLCQYCKIGNDIFRGTTHGSVLCSSSHNSVVGIKPTIGLTCRAGLMQMEGNVAELIRNVKGVYMFSGREKNDRFCGNWRSLRCA</sequence>
<dbReference type="InterPro" id="IPR036928">
    <property type="entry name" value="AS_sf"/>
</dbReference>
<evidence type="ECO:0000313" key="3">
    <source>
        <dbReference type="Proteomes" id="UP000316621"/>
    </source>
</evidence>
<accession>A0A4Y7L9C2</accession>
<dbReference type="AlphaFoldDB" id="A0A4Y7L9C2"/>
<reference evidence="2 3" key="1">
    <citation type="journal article" date="2018" name="Science">
        <title>The opium poppy genome and morphinan production.</title>
        <authorList>
            <person name="Guo L."/>
            <person name="Winzer T."/>
            <person name="Yang X."/>
            <person name="Li Y."/>
            <person name="Ning Z."/>
            <person name="He Z."/>
            <person name="Teodor R."/>
            <person name="Lu Y."/>
            <person name="Bowser T.A."/>
            <person name="Graham I.A."/>
            <person name="Ye K."/>
        </authorList>
    </citation>
    <scope>NUCLEOTIDE SEQUENCE [LARGE SCALE GENOMIC DNA]</scope>
    <source>
        <strain evidence="3">cv. HN1</strain>
        <tissue evidence="2">Leaves</tissue>
    </source>
</reference>